<keyword evidence="1" id="KW-0472">Membrane</keyword>
<dbReference type="Pfam" id="PF05569">
    <property type="entry name" value="Peptidase_M56"/>
    <property type="match status" value="1"/>
</dbReference>
<dbReference type="PANTHER" id="PTHR34978">
    <property type="entry name" value="POSSIBLE SENSOR-TRANSDUCER PROTEIN BLAR"/>
    <property type="match status" value="1"/>
</dbReference>
<dbReference type="SUPFAM" id="SSF74653">
    <property type="entry name" value="TolA/TonB C-terminal domain"/>
    <property type="match status" value="1"/>
</dbReference>
<proteinExistence type="predicted"/>
<reference evidence="3 4" key="1">
    <citation type="submission" date="2018-10" db="EMBL/GenBank/DDBJ databases">
        <title>Genomic Encyclopedia of Archaeal and Bacterial Type Strains, Phase II (KMG-II): from individual species to whole genera.</title>
        <authorList>
            <person name="Goeker M."/>
        </authorList>
    </citation>
    <scope>NUCLEOTIDE SEQUENCE [LARGE SCALE GENOMIC DNA]</scope>
    <source>
        <strain evidence="3 4">DSM 25217</strain>
    </source>
</reference>
<evidence type="ECO:0000256" key="1">
    <source>
        <dbReference type="SAM" id="Phobius"/>
    </source>
</evidence>
<dbReference type="Proteomes" id="UP000271227">
    <property type="component" value="Unassembled WGS sequence"/>
</dbReference>
<protein>
    <submittedName>
        <fullName evidence="3">BlaR1 peptidase M56</fullName>
    </submittedName>
</protein>
<keyword evidence="1" id="KW-0812">Transmembrane</keyword>
<accession>A0A3M0C0C0</accession>
<keyword evidence="4" id="KW-1185">Reference proteome</keyword>
<sequence>MIEALILIHLWSLVVAASARVSQRDRGKGVGGRFPTPRVWFLLVALSVLPGVLYFMPFGEVLRIPDIEILDFIPTHVSERSAGDPGFFNPVLIYGGVGFLLMIRTLRSWSRLQRLPLVPTTESDVFTTTADVPPLTLSWPRRAVVLPSGFQTGSALVEHERAHLHHHDAELTLALLLLQDLMLHNPGIRYLVEQWRLSIELRADRAATERLTASERKDYAALLLDLQRPRRNGVQTLPCPSAHHGSRHHRALKMRLGRIIGAEPGSGRQGWAALAVTFMGACAVGITASANTGIDKAMEVGPVILEYVRKTPLQMPANCVGLKTDDLKAVERHVTVDGRRIQRYVMKVGVVTLYHDVRTDGSVHNPRIAASSHPCFEAEAEAAVVQWIAESQGAAVKDAAAKLPFVISGATPDELRLQLDALTQ</sequence>
<dbReference type="InterPro" id="IPR052173">
    <property type="entry name" value="Beta-lactam_resp_regulator"/>
</dbReference>
<dbReference type="RefSeq" id="WP_121939748.1">
    <property type="nucleotide sequence ID" value="NZ_REFR01000014.1"/>
</dbReference>
<dbReference type="AlphaFoldDB" id="A0A3M0C0C0"/>
<evidence type="ECO:0000313" key="3">
    <source>
        <dbReference type="EMBL" id="RMB02742.1"/>
    </source>
</evidence>
<evidence type="ECO:0000313" key="4">
    <source>
        <dbReference type="Proteomes" id="UP000271227"/>
    </source>
</evidence>
<dbReference type="PANTHER" id="PTHR34978:SF3">
    <property type="entry name" value="SLR0241 PROTEIN"/>
    <property type="match status" value="1"/>
</dbReference>
<evidence type="ECO:0000259" key="2">
    <source>
        <dbReference type="Pfam" id="PF05569"/>
    </source>
</evidence>
<dbReference type="EMBL" id="REFR01000014">
    <property type="protein sequence ID" value="RMB02742.1"/>
    <property type="molecule type" value="Genomic_DNA"/>
</dbReference>
<organism evidence="3 4">
    <name type="scientific">Eilatimonas milleporae</name>
    <dbReference type="NCBI Taxonomy" id="911205"/>
    <lineage>
        <taxon>Bacteria</taxon>
        <taxon>Pseudomonadati</taxon>
        <taxon>Pseudomonadota</taxon>
        <taxon>Alphaproteobacteria</taxon>
        <taxon>Kordiimonadales</taxon>
        <taxon>Kordiimonadaceae</taxon>
        <taxon>Eilatimonas</taxon>
    </lineage>
</organism>
<gene>
    <name evidence="3" type="ORF">BXY39_3093</name>
</gene>
<feature type="transmembrane region" description="Helical" evidence="1">
    <location>
        <begin position="39"/>
        <end position="56"/>
    </location>
</feature>
<feature type="domain" description="Peptidase M56" evidence="2">
    <location>
        <begin position="156"/>
        <end position="241"/>
    </location>
</feature>
<name>A0A3M0C0C0_9PROT</name>
<comment type="caution">
    <text evidence="3">The sequence shown here is derived from an EMBL/GenBank/DDBJ whole genome shotgun (WGS) entry which is preliminary data.</text>
</comment>
<dbReference type="InParanoid" id="A0A3M0C0C0"/>
<keyword evidence="1" id="KW-1133">Transmembrane helix</keyword>
<dbReference type="Gene3D" id="3.30.2420.10">
    <property type="entry name" value="TonB"/>
    <property type="match status" value="1"/>
</dbReference>
<dbReference type="InterPro" id="IPR008756">
    <property type="entry name" value="Peptidase_M56"/>
</dbReference>